<dbReference type="PANTHER" id="PTHR12843:SF5">
    <property type="entry name" value="EEF1A LYSINE METHYLTRANSFERASE 2"/>
    <property type="match status" value="1"/>
</dbReference>
<dbReference type="EMBL" id="GHWJ01001659">
    <property type="protein sequence ID" value="NOV34396.1"/>
    <property type="molecule type" value="Transcribed_RNA"/>
</dbReference>
<keyword evidence="3 5" id="KW-0808">Transferase</keyword>
<dbReference type="InterPro" id="IPR026635">
    <property type="entry name" value="Efm4/METTL10"/>
</dbReference>
<dbReference type="CDD" id="cd02440">
    <property type="entry name" value="AdoMet_MTases"/>
    <property type="match status" value="1"/>
</dbReference>
<dbReference type="OrthoDB" id="540004at2759"/>
<dbReference type="VEuPathDB" id="VectorBase:LOC119185105"/>
<feature type="domain" description="Methyltransferase" evidence="6">
    <location>
        <begin position="69"/>
        <end position="199"/>
    </location>
</feature>
<keyword evidence="2 5" id="KW-0489">Methyltransferase</keyword>
<dbReference type="Pfam" id="PF13847">
    <property type="entry name" value="Methyltransf_31"/>
    <property type="match status" value="1"/>
</dbReference>
<evidence type="ECO:0000259" key="6">
    <source>
        <dbReference type="Pfam" id="PF13847"/>
    </source>
</evidence>
<comment type="similarity">
    <text evidence="5">Belongs to the class I-like SAM-binding methyltransferase superfamily. EFM4 family.</text>
</comment>
<keyword evidence="1 5" id="KW-0963">Cytoplasm</keyword>
<dbReference type="GO" id="GO:0005737">
    <property type="term" value="C:cytoplasm"/>
    <property type="evidence" value="ECO:0007669"/>
    <property type="project" value="UniProtKB-SubCell"/>
</dbReference>
<proteinExistence type="inferred from homology"/>
<evidence type="ECO:0000256" key="5">
    <source>
        <dbReference type="HAMAP-Rule" id="MF_03188"/>
    </source>
</evidence>
<evidence type="ECO:0000256" key="3">
    <source>
        <dbReference type="ARBA" id="ARBA00022679"/>
    </source>
</evidence>
<keyword evidence="4 5" id="KW-0949">S-adenosyl-L-methionine</keyword>
<dbReference type="InterPro" id="IPR025714">
    <property type="entry name" value="Methyltranfer_dom"/>
</dbReference>
<dbReference type="PANTHER" id="PTHR12843">
    <property type="entry name" value="PROTEIN-LYSINE N-METHYLTRANSFERASE METTL10"/>
    <property type="match status" value="1"/>
</dbReference>
<organism evidence="7">
    <name type="scientific">Rhipicephalus microplus</name>
    <name type="common">Cattle tick</name>
    <name type="synonym">Boophilus microplus</name>
    <dbReference type="NCBI Taxonomy" id="6941"/>
    <lineage>
        <taxon>Eukaryota</taxon>
        <taxon>Metazoa</taxon>
        <taxon>Ecdysozoa</taxon>
        <taxon>Arthropoda</taxon>
        <taxon>Chelicerata</taxon>
        <taxon>Arachnida</taxon>
        <taxon>Acari</taxon>
        <taxon>Parasitiformes</taxon>
        <taxon>Ixodida</taxon>
        <taxon>Ixodoidea</taxon>
        <taxon>Ixodidae</taxon>
        <taxon>Rhipicephalinae</taxon>
        <taxon>Rhipicephalus</taxon>
        <taxon>Boophilus</taxon>
    </lineage>
</organism>
<sequence>MALSSRLSCGHVCDNSSELNPSELGTKTYWEEAYQDELSNFTNHGDVGEVWFGSKNEHRVTTWMLQHAEKASHILDIGCGNGHLLIHLAKEGFTNLTGVDFIENAVTLARKLAAKEAVVVLFEVGDILEQELPCPCFSRKYDFVLDKGTYDAISLCPDNPQEKRMHYLQVVSRILAPGGHFVIVSCNWTQEELTDHFDRELVLVDTIPTPTFSFGGSQGRSVTALVFGFKSSRVKT</sequence>
<dbReference type="SUPFAM" id="SSF53335">
    <property type="entry name" value="S-adenosyl-L-methionine-dependent methyltransferases"/>
    <property type="match status" value="1"/>
</dbReference>
<name>A0A6M2CLQ1_RHIMP</name>
<evidence type="ECO:0000256" key="2">
    <source>
        <dbReference type="ARBA" id="ARBA00022603"/>
    </source>
</evidence>
<reference evidence="7" key="1">
    <citation type="submission" date="2019-09" db="EMBL/GenBank/DDBJ databases">
        <title>Organ-specific transcriptomic study of the physiology of the cattle tick, Rhipicephalus microplus.</title>
        <authorList>
            <person name="Tirloni L."/>
            <person name="Braz G."/>
            <person name="Gandara A.C.P."/>
            <person name="Sabadin G.A."/>
            <person name="da Silva R.M."/>
            <person name="Guizzo M.G."/>
            <person name="Machado J.A."/>
            <person name="Costa E.P."/>
            <person name="Gomes H.F."/>
            <person name="Moraes J."/>
            <person name="Mota M.B.S."/>
            <person name="Mesquita R.D."/>
            <person name="Alvarenga P.H."/>
            <person name="Alves F."/>
            <person name="Seixas A."/>
            <person name="da Fonseca R.N."/>
            <person name="Fogaca A."/>
            <person name="Logullo C."/>
            <person name="Tanaka A."/>
            <person name="Daffre S."/>
            <person name="Termignoni C."/>
            <person name="Vaz I.S.Jr."/>
            <person name="Oliveira P.L."/>
            <person name="Ribeiro J.M."/>
        </authorList>
    </citation>
    <scope>NUCLEOTIDE SEQUENCE</scope>
    <source>
        <strain evidence="7">Porto Alegre</strain>
    </source>
</reference>
<accession>A0A6M2CLQ1</accession>
<evidence type="ECO:0000256" key="1">
    <source>
        <dbReference type="ARBA" id="ARBA00022490"/>
    </source>
</evidence>
<evidence type="ECO:0000313" key="7">
    <source>
        <dbReference type="EMBL" id="NOV34396.1"/>
    </source>
</evidence>
<dbReference type="GO" id="GO:0016279">
    <property type="term" value="F:protein-lysine N-methyltransferase activity"/>
    <property type="evidence" value="ECO:0007669"/>
    <property type="project" value="UniProtKB-UniRule"/>
</dbReference>
<dbReference type="InterPro" id="IPR029063">
    <property type="entry name" value="SAM-dependent_MTases_sf"/>
</dbReference>
<dbReference type="AlphaFoldDB" id="A0A6M2CLQ1"/>
<evidence type="ECO:0000256" key="4">
    <source>
        <dbReference type="ARBA" id="ARBA00022691"/>
    </source>
</evidence>
<dbReference type="HAMAP" id="MF_03188">
    <property type="entry name" value="Methyltr_EFM4"/>
    <property type="match status" value="1"/>
</dbReference>
<comment type="function">
    <text evidence="5">S-adenosyl-L-methionine-dependent protein-lysine N-methyltransferase that methylates elongation factor 1-alpha.</text>
</comment>
<dbReference type="EC" id="2.1.1.-" evidence="5"/>
<comment type="subcellular location">
    <subcellularLocation>
        <location evidence="5">Cytoplasm</location>
    </subcellularLocation>
</comment>
<dbReference type="Gene3D" id="3.40.50.150">
    <property type="entry name" value="Vaccinia Virus protein VP39"/>
    <property type="match status" value="1"/>
</dbReference>
<protein>
    <recommendedName>
        <fullName evidence="5">Protein-lysine N-methyltransferase</fullName>
        <ecNumber evidence="5">2.1.1.-</ecNumber>
    </recommendedName>
</protein>
<dbReference type="GO" id="GO:0032259">
    <property type="term" value="P:methylation"/>
    <property type="evidence" value="ECO:0007669"/>
    <property type="project" value="UniProtKB-KW"/>
</dbReference>